<dbReference type="SUPFAM" id="SSF53067">
    <property type="entry name" value="Actin-like ATPase domain"/>
    <property type="match status" value="1"/>
</dbReference>
<dbReference type="EMBL" id="VNJI01000047">
    <property type="protein sequence ID" value="TVY06830.1"/>
    <property type="molecule type" value="Genomic_DNA"/>
</dbReference>
<dbReference type="InterPro" id="IPR043129">
    <property type="entry name" value="ATPase_NBD"/>
</dbReference>
<dbReference type="Pfam" id="PF00480">
    <property type="entry name" value="ROK"/>
    <property type="match status" value="1"/>
</dbReference>
<reference evidence="2 3" key="1">
    <citation type="submission" date="2019-07" db="EMBL/GenBank/DDBJ databases">
        <authorList>
            <person name="Kim J."/>
        </authorList>
    </citation>
    <scope>NUCLEOTIDE SEQUENCE [LARGE SCALE GENOMIC DNA]</scope>
    <source>
        <strain evidence="2 3">JC52</strain>
    </source>
</reference>
<dbReference type="Proteomes" id="UP000317036">
    <property type="component" value="Unassembled WGS sequence"/>
</dbReference>
<organism evidence="2 3">
    <name type="scientific">Paenibacillus cremeus</name>
    <dbReference type="NCBI Taxonomy" id="2163881"/>
    <lineage>
        <taxon>Bacteria</taxon>
        <taxon>Bacillati</taxon>
        <taxon>Bacillota</taxon>
        <taxon>Bacilli</taxon>
        <taxon>Bacillales</taxon>
        <taxon>Paenibacillaceae</taxon>
        <taxon>Paenibacillus</taxon>
    </lineage>
</organism>
<evidence type="ECO:0000313" key="2">
    <source>
        <dbReference type="EMBL" id="TVY06830.1"/>
    </source>
</evidence>
<sequence length="116" mass="12365">MFTNQVLGFGIGSVGPIDRKNGIILDPVHFSSIGGNNIPICNWLEQEIGIQVSIDNGANASLLGEYWSGHLQDQAHLLYLHVGVGIRSAIMTGGKMMYGAIELEVSIGQMIIMGGP</sequence>
<dbReference type="PANTHER" id="PTHR18964">
    <property type="entry name" value="ROK (REPRESSOR, ORF, KINASE) FAMILY"/>
    <property type="match status" value="1"/>
</dbReference>
<dbReference type="AlphaFoldDB" id="A0A559K421"/>
<comment type="caution">
    <text evidence="2">The sequence shown here is derived from an EMBL/GenBank/DDBJ whole genome shotgun (WGS) entry which is preliminary data.</text>
</comment>
<comment type="similarity">
    <text evidence="1">Belongs to the ROK (NagC/XylR) family.</text>
</comment>
<dbReference type="PANTHER" id="PTHR18964:SF149">
    <property type="entry name" value="BIFUNCTIONAL UDP-N-ACETYLGLUCOSAMINE 2-EPIMERASE_N-ACETYLMANNOSAMINE KINASE"/>
    <property type="match status" value="1"/>
</dbReference>
<gene>
    <name evidence="2" type="ORF">FPZ49_26895</name>
</gene>
<accession>A0A559K421</accession>
<keyword evidence="3" id="KW-1185">Reference proteome</keyword>
<evidence type="ECO:0000313" key="3">
    <source>
        <dbReference type="Proteomes" id="UP000317036"/>
    </source>
</evidence>
<name>A0A559K421_9BACL</name>
<proteinExistence type="inferred from homology"/>
<evidence type="ECO:0000256" key="1">
    <source>
        <dbReference type="ARBA" id="ARBA00006479"/>
    </source>
</evidence>
<dbReference type="InterPro" id="IPR000600">
    <property type="entry name" value="ROK"/>
</dbReference>
<protein>
    <submittedName>
        <fullName evidence="2">ROK family protein</fullName>
    </submittedName>
</protein>
<dbReference type="OrthoDB" id="9796533at2"/>
<dbReference type="Gene3D" id="3.30.420.40">
    <property type="match status" value="2"/>
</dbReference>